<name>A0A7W9D4Q2_9HYPH</name>
<proteinExistence type="predicted"/>
<dbReference type="SUPFAM" id="SSF52540">
    <property type="entry name" value="P-loop containing nucleoside triphosphate hydrolases"/>
    <property type="match status" value="1"/>
</dbReference>
<evidence type="ECO:0000313" key="2">
    <source>
        <dbReference type="EMBL" id="MBB5577712.1"/>
    </source>
</evidence>
<dbReference type="EMBL" id="JACHBI010000024">
    <property type="protein sequence ID" value="MBB5577712.1"/>
    <property type="molecule type" value="Genomic_DNA"/>
</dbReference>
<dbReference type="AlphaFoldDB" id="A0A7W9D4Q2"/>
<dbReference type="RefSeq" id="WP_107108864.1">
    <property type="nucleotide sequence ID" value="NZ_JACHBI010000024.1"/>
</dbReference>
<feature type="domain" description="Endonuclease GajA/Old nuclease/RecF-like AAA" evidence="1">
    <location>
        <begin position="73"/>
        <end position="117"/>
    </location>
</feature>
<evidence type="ECO:0000259" key="1">
    <source>
        <dbReference type="Pfam" id="PF13175"/>
    </source>
</evidence>
<dbReference type="Gene3D" id="3.40.50.300">
    <property type="entry name" value="P-loop containing nucleotide triphosphate hydrolases"/>
    <property type="match status" value="1"/>
</dbReference>
<sequence length="201" mass="22627">MLRARPNFENSPNIAEWLSERILTGTIASKSGRTGDYRYIPSGLPLELPFHATSSMITELAPLLIALERSFSSRHIVFEEPEAHLHLEAQREMARFIARLVGSGWLVTLTTHSDTFVQEINNLMKLHQLSNKEELMPALGYDEADLINPMVARAYEFRASKTGTEVVELERTQDGFVVPSLNETLMALATETLQLRDADDN</sequence>
<comment type="caution">
    <text evidence="2">The sequence shown here is derived from an EMBL/GenBank/DDBJ whole genome shotgun (WGS) entry which is preliminary data.</text>
</comment>
<evidence type="ECO:0000313" key="3">
    <source>
        <dbReference type="Proteomes" id="UP000549882"/>
    </source>
</evidence>
<reference evidence="2 3" key="1">
    <citation type="submission" date="2020-08" db="EMBL/GenBank/DDBJ databases">
        <title>Genomic Encyclopedia of Type Strains, Phase IV (KMG-V): Genome sequencing to study the core and pangenomes of soil and plant-associated prokaryotes.</title>
        <authorList>
            <person name="Whitman W."/>
        </authorList>
    </citation>
    <scope>NUCLEOTIDE SEQUENCE [LARGE SCALE GENOMIC DNA]</scope>
    <source>
        <strain evidence="2 3">SEMIA 4064</strain>
    </source>
</reference>
<accession>A0A7W9D4Q2</accession>
<dbReference type="Pfam" id="PF13175">
    <property type="entry name" value="AAA_15"/>
    <property type="match status" value="1"/>
</dbReference>
<dbReference type="InterPro" id="IPR041685">
    <property type="entry name" value="AAA_GajA/Old/RecF-like"/>
</dbReference>
<dbReference type="InterPro" id="IPR027417">
    <property type="entry name" value="P-loop_NTPase"/>
</dbReference>
<dbReference type="Proteomes" id="UP000549882">
    <property type="component" value="Unassembled WGS sequence"/>
</dbReference>
<protein>
    <recommendedName>
        <fullName evidence="1">Endonuclease GajA/Old nuclease/RecF-like AAA domain-containing protein</fullName>
    </recommendedName>
</protein>
<keyword evidence="3" id="KW-1185">Reference proteome</keyword>
<gene>
    <name evidence="2" type="ORF">GGD50_006367</name>
</gene>
<organism evidence="2 3">
    <name type="scientific">Rhizobium paranaense</name>
    <dbReference type="NCBI Taxonomy" id="1650438"/>
    <lineage>
        <taxon>Bacteria</taxon>
        <taxon>Pseudomonadati</taxon>
        <taxon>Pseudomonadota</taxon>
        <taxon>Alphaproteobacteria</taxon>
        <taxon>Hyphomicrobiales</taxon>
        <taxon>Rhizobiaceae</taxon>
        <taxon>Rhizobium/Agrobacterium group</taxon>
        <taxon>Rhizobium</taxon>
    </lineage>
</organism>